<protein>
    <submittedName>
        <fullName evidence="5">Alpha-N-acetylglucosaminidase</fullName>
    </submittedName>
</protein>
<evidence type="ECO:0000259" key="4">
    <source>
        <dbReference type="Pfam" id="PF12972"/>
    </source>
</evidence>
<dbReference type="Pfam" id="PF12971">
    <property type="entry name" value="NAGLU_N"/>
    <property type="match status" value="1"/>
</dbReference>
<dbReference type="InterPro" id="IPR007781">
    <property type="entry name" value="NAGLU"/>
</dbReference>
<feature type="domain" description="Alpha-N-acetylglucosaminidase C-terminal" evidence="4">
    <location>
        <begin position="446"/>
        <end position="710"/>
    </location>
</feature>
<dbReference type="PANTHER" id="PTHR12872">
    <property type="entry name" value="ALPHA-N-ACETYLGLUCOSAMINIDASE"/>
    <property type="match status" value="1"/>
</dbReference>
<dbReference type="InterPro" id="IPR024732">
    <property type="entry name" value="NAGLU_C"/>
</dbReference>
<proteinExistence type="predicted"/>
<dbReference type="PANTHER" id="PTHR12872:SF1">
    <property type="entry name" value="ALPHA-N-ACETYLGLUCOSAMINIDASE"/>
    <property type="match status" value="1"/>
</dbReference>
<dbReference type="Pfam" id="PF05089">
    <property type="entry name" value="NAGLU"/>
    <property type="match status" value="1"/>
</dbReference>
<dbReference type="AlphaFoldDB" id="A0A223P1H4"/>
<dbReference type="InterPro" id="IPR024733">
    <property type="entry name" value="NAGLU_tim-barrel"/>
</dbReference>
<dbReference type="Gene3D" id="3.30.379.10">
    <property type="entry name" value="Chitobiase/beta-hexosaminidase domain 2-like"/>
    <property type="match status" value="1"/>
</dbReference>
<evidence type="ECO:0000256" key="1">
    <source>
        <dbReference type="ARBA" id="ARBA00022801"/>
    </source>
</evidence>
<name>A0A223P1H4_9SPHI</name>
<dbReference type="Gene3D" id="3.20.20.80">
    <property type="entry name" value="Glycosidases"/>
    <property type="match status" value="1"/>
</dbReference>
<keyword evidence="1" id="KW-0378">Hydrolase</keyword>
<dbReference type="KEGG" id="muc:MuYL_3985"/>
<reference evidence="5 6" key="1">
    <citation type="submission" date="2017-08" db="EMBL/GenBank/DDBJ databases">
        <title>Complete genome sequence of Mucilaginibacter sp. strain BJC16-A31.</title>
        <authorList>
            <consortium name="Henan University of Science and Technology"/>
            <person name="You X."/>
        </authorList>
    </citation>
    <scope>NUCLEOTIDE SEQUENCE [LARGE SCALE GENOMIC DNA]</scope>
    <source>
        <strain evidence="5 6">BJC16-A31</strain>
    </source>
</reference>
<feature type="domain" description="Alpha-N-acetylglucosaminidase N-terminal" evidence="3">
    <location>
        <begin position="9"/>
        <end position="89"/>
    </location>
</feature>
<keyword evidence="6" id="KW-1185">Reference proteome</keyword>
<dbReference type="EMBL" id="CP022743">
    <property type="protein sequence ID" value="ASU35870.1"/>
    <property type="molecule type" value="Genomic_DNA"/>
</dbReference>
<organism evidence="5 6">
    <name type="scientific">Mucilaginibacter xinganensis</name>
    <dbReference type="NCBI Taxonomy" id="1234841"/>
    <lineage>
        <taxon>Bacteria</taxon>
        <taxon>Pseudomonadati</taxon>
        <taxon>Bacteroidota</taxon>
        <taxon>Sphingobacteriia</taxon>
        <taxon>Sphingobacteriales</taxon>
        <taxon>Sphingobacteriaceae</taxon>
        <taxon>Mucilaginibacter</taxon>
    </lineage>
</organism>
<dbReference type="Gene3D" id="1.20.120.670">
    <property type="entry name" value="N-acetyl-b-d-glucoasminidase"/>
    <property type="match status" value="1"/>
</dbReference>
<dbReference type="InterPro" id="IPR024240">
    <property type="entry name" value="NAGLU_N"/>
</dbReference>
<accession>A0A223P1H4</accession>
<evidence type="ECO:0000259" key="3">
    <source>
        <dbReference type="Pfam" id="PF12971"/>
    </source>
</evidence>
<evidence type="ECO:0000259" key="2">
    <source>
        <dbReference type="Pfam" id="PF05089"/>
    </source>
</evidence>
<dbReference type="GO" id="GO:0016787">
    <property type="term" value="F:hydrolase activity"/>
    <property type="evidence" value="ECO:0007669"/>
    <property type="project" value="UniProtKB-KW"/>
</dbReference>
<dbReference type="Pfam" id="PF12972">
    <property type="entry name" value="NAGLU_C"/>
    <property type="match status" value="1"/>
</dbReference>
<dbReference type="Proteomes" id="UP000215002">
    <property type="component" value="Chromosome"/>
</dbReference>
<evidence type="ECO:0000313" key="5">
    <source>
        <dbReference type="EMBL" id="ASU35870.1"/>
    </source>
</evidence>
<dbReference type="GO" id="GO:0005975">
    <property type="term" value="P:carbohydrate metabolic process"/>
    <property type="evidence" value="ECO:0007669"/>
    <property type="project" value="UniProtKB-ARBA"/>
</dbReference>
<dbReference type="InterPro" id="IPR029018">
    <property type="entry name" value="Hex-like_dom2"/>
</dbReference>
<sequence length="715" mass="81722">MADSVNNTEVKGIISRILPGKSSYFILKTIPVKASRDSFYVQSQGDKIVIEGTNALSMAKGLNYYLKTYCHISVSWYANDVINVPAQLPVIDQPAGQACRFDKRFFLNYCTFGYTTLWWQWRDWEHLIDWMALNGINMPLAITGQEYIWQRVWKKFGMTDEQSRAFFTGPAHLPWQRMGNLDRWLGPLPQSFIDGQFTLQKQILQRERSLGMKPILPAFAGHVPKDLVKKFPKMKVTDLGSYDTGTENDAFFLDPMDPLFVKIQKLYLGEQEKLLGTNHYYGADPFNEMNPPSWEPAYLASVAKTIYSGMKAIDPNAVWVQMGWTFYYDRKHWTNPRLEAMIKAVPPNKMLLLDYFCEQTEVWRATDAFFNAPYIWCYLGNFGGNTQLAAPLLKVAKLLPAAEKDPNHRQMDGIGTTLEGFGVNQFMFEWLFDYAWNANAANVNDWMKQYADSRSGRHDVVAQSAWLKLLPVVYNAQVSGVGLGNIVQSEPMLKGHGDYSSLSNYDYSALSNILPSFFVADSASKASPNYRRDLALVEKQVLVNLASAIRDSIGKAYYAKDTRSFEKFTKLFTSLCDDVDLVASTQQDLLLGNWIGQARAFGNTTAEKNFYEKDARVLITTWGGEANVNTDYAAKDWAGLIKTYYKPRWELFFNYLRKTLNAGTPPDMKEFDKLRVKFEWQWTDKTAADQPFATQPQGDVMKICSDLYKKWALYL</sequence>
<gene>
    <name evidence="5" type="ORF">MuYL_3985</name>
</gene>
<evidence type="ECO:0000313" key="6">
    <source>
        <dbReference type="Proteomes" id="UP000215002"/>
    </source>
</evidence>
<feature type="domain" description="Alpha-N-acetylglucosaminidase tim-barrel" evidence="2">
    <location>
        <begin position="104"/>
        <end position="437"/>
    </location>
</feature>